<dbReference type="EMBL" id="BMTL01000011">
    <property type="protein sequence ID" value="GGR89075.1"/>
    <property type="molecule type" value="Genomic_DNA"/>
</dbReference>
<organism evidence="1 2">
    <name type="scientific">Streptomyces humidus</name>
    <dbReference type="NCBI Taxonomy" id="52259"/>
    <lineage>
        <taxon>Bacteria</taxon>
        <taxon>Bacillati</taxon>
        <taxon>Actinomycetota</taxon>
        <taxon>Actinomycetes</taxon>
        <taxon>Kitasatosporales</taxon>
        <taxon>Streptomycetaceae</taxon>
        <taxon>Streptomyces</taxon>
    </lineage>
</organism>
<dbReference type="Proteomes" id="UP000606194">
    <property type="component" value="Unassembled WGS sequence"/>
</dbReference>
<comment type="caution">
    <text evidence="1">The sequence shown here is derived from an EMBL/GenBank/DDBJ whole genome shotgun (WGS) entry which is preliminary data.</text>
</comment>
<gene>
    <name evidence="1" type="ORF">GCM10010269_30200</name>
</gene>
<proteinExistence type="predicted"/>
<evidence type="ECO:0000313" key="2">
    <source>
        <dbReference type="Proteomes" id="UP000606194"/>
    </source>
</evidence>
<dbReference type="AlphaFoldDB" id="A0A918FVV5"/>
<dbReference type="RefSeq" id="WP_229878097.1">
    <property type="nucleotide sequence ID" value="NZ_BMTL01000011.1"/>
</dbReference>
<reference evidence="1" key="1">
    <citation type="journal article" date="2014" name="Int. J. Syst. Evol. Microbiol.">
        <title>Complete genome sequence of Corynebacterium casei LMG S-19264T (=DSM 44701T), isolated from a smear-ripened cheese.</title>
        <authorList>
            <consortium name="US DOE Joint Genome Institute (JGI-PGF)"/>
            <person name="Walter F."/>
            <person name="Albersmeier A."/>
            <person name="Kalinowski J."/>
            <person name="Ruckert C."/>
        </authorList>
    </citation>
    <scope>NUCLEOTIDE SEQUENCE</scope>
    <source>
        <strain evidence="1">JCM 4386</strain>
    </source>
</reference>
<accession>A0A918FVV5</accession>
<keyword evidence="2" id="KW-1185">Reference proteome</keyword>
<protein>
    <submittedName>
        <fullName evidence="1">Uncharacterized protein</fullName>
    </submittedName>
</protein>
<evidence type="ECO:0000313" key="1">
    <source>
        <dbReference type="EMBL" id="GGR89075.1"/>
    </source>
</evidence>
<sequence>MLSLSVLNTADAETGAQVEVVWGNPGDPAKRIRATVAQAPYKPVRSRVDLRHHLATYRAESGPAA</sequence>
<reference evidence="1" key="2">
    <citation type="submission" date="2020-09" db="EMBL/GenBank/DDBJ databases">
        <authorList>
            <person name="Sun Q."/>
            <person name="Ohkuma M."/>
        </authorList>
    </citation>
    <scope>NUCLEOTIDE SEQUENCE</scope>
    <source>
        <strain evidence="1">JCM 4386</strain>
    </source>
</reference>
<name>A0A918FVV5_9ACTN</name>